<feature type="compositionally biased region" description="Polar residues" evidence="1">
    <location>
        <begin position="10"/>
        <end position="20"/>
    </location>
</feature>
<organism evidence="2 3">
    <name type="scientific">Haloarcula mannanilytica</name>
    <dbReference type="NCBI Taxonomy" id="2509225"/>
    <lineage>
        <taxon>Archaea</taxon>
        <taxon>Methanobacteriati</taxon>
        <taxon>Methanobacteriota</taxon>
        <taxon>Stenosarchaea group</taxon>
        <taxon>Halobacteria</taxon>
        <taxon>Halobacteriales</taxon>
        <taxon>Haloarculaceae</taxon>
        <taxon>Haloarcula</taxon>
    </lineage>
</organism>
<reference evidence="2 3" key="1">
    <citation type="submission" date="2019-02" db="EMBL/GenBank/DDBJ databases">
        <title>Haloarcula mannanilyticum sp. nov., a mannan degrading haloarchaeon isolated from commercial salt.</title>
        <authorList>
            <person name="Enomoto S."/>
            <person name="Shimane Y."/>
            <person name="Kamekura M."/>
            <person name="Ito T."/>
            <person name="Moriya O."/>
            <person name="Ihara K."/>
            <person name="Takahashi-Ando N."/>
            <person name="Fukushima Y."/>
            <person name="Yoshida Y."/>
            <person name="Usama R."/>
            <person name="Takai K."/>
            <person name="Minegishi H."/>
        </authorList>
    </citation>
    <scope>NUCLEOTIDE SEQUENCE [LARGE SCALE GENOMIC DNA]</scope>
    <source>
        <strain evidence="2 3">MD130-1</strain>
    </source>
</reference>
<evidence type="ECO:0000313" key="3">
    <source>
        <dbReference type="Proteomes" id="UP000304382"/>
    </source>
</evidence>
<dbReference type="AlphaFoldDB" id="A0A4C2ENL2"/>
<feature type="region of interest" description="Disordered" evidence="1">
    <location>
        <begin position="1"/>
        <end position="25"/>
    </location>
</feature>
<evidence type="ECO:0000256" key="1">
    <source>
        <dbReference type="SAM" id="MobiDB-lite"/>
    </source>
</evidence>
<evidence type="ECO:0000313" key="2">
    <source>
        <dbReference type="EMBL" id="GCF14990.1"/>
    </source>
</evidence>
<sequence>MSIRREEYQSVVQSEQTQGDTDADEHVRHRVFVHCVGDDRHVADGHVEWLERHMS</sequence>
<comment type="caution">
    <text evidence="2">The sequence shown here is derived from an EMBL/GenBank/DDBJ whole genome shotgun (WGS) entry which is preliminary data.</text>
</comment>
<name>A0A4C2ENL2_9EURY</name>
<gene>
    <name evidence="2" type="ORF">Harman_29250</name>
</gene>
<accession>A0A4C2ENL2</accession>
<proteinExistence type="predicted"/>
<dbReference type="Proteomes" id="UP000304382">
    <property type="component" value="Unassembled WGS sequence"/>
</dbReference>
<dbReference type="EMBL" id="BIXZ01000005">
    <property type="protein sequence ID" value="GCF14990.1"/>
    <property type="molecule type" value="Genomic_DNA"/>
</dbReference>
<keyword evidence="3" id="KW-1185">Reference proteome</keyword>
<protein>
    <submittedName>
        <fullName evidence="2">Uncharacterized protein</fullName>
    </submittedName>
</protein>